<proteinExistence type="predicted"/>
<dbReference type="Proteomes" id="UP001500731">
    <property type="component" value="Unassembled WGS sequence"/>
</dbReference>
<accession>A0ABP8PSY6</accession>
<dbReference type="SMART" id="SM00257">
    <property type="entry name" value="LysM"/>
    <property type="match status" value="1"/>
</dbReference>
<dbReference type="PROSITE" id="PS51782">
    <property type="entry name" value="LYSM"/>
    <property type="match status" value="1"/>
</dbReference>
<dbReference type="RefSeq" id="WP_345188533.1">
    <property type="nucleotide sequence ID" value="NZ_BAABGP010000024.1"/>
</dbReference>
<keyword evidence="1" id="KW-0812">Transmembrane</keyword>
<feature type="domain" description="LysM" evidence="2">
    <location>
        <begin position="65"/>
        <end position="114"/>
    </location>
</feature>
<gene>
    <name evidence="3" type="ORF">GCM10023171_33130</name>
</gene>
<comment type="caution">
    <text evidence="3">The sequence shown here is derived from an EMBL/GenBank/DDBJ whole genome shotgun (WGS) entry which is preliminary data.</text>
</comment>
<evidence type="ECO:0000313" key="4">
    <source>
        <dbReference type="Proteomes" id="UP001500731"/>
    </source>
</evidence>
<dbReference type="CDD" id="cd00118">
    <property type="entry name" value="LysM"/>
    <property type="match status" value="1"/>
</dbReference>
<dbReference type="EMBL" id="BAABGP010000024">
    <property type="protein sequence ID" value="GAA4490592.1"/>
    <property type="molecule type" value="Genomic_DNA"/>
</dbReference>
<reference evidence="4" key="1">
    <citation type="journal article" date="2019" name="Int. J. Syst. Evol. Microbiol.">
        <title>The Global Catalogue of Microorganisms (GCM) 10K type strain sequencing project: providing services to taxonomists for standard genome sequencing and annotation.</title>
        <authorList>
            <consortium name="The Broad Institute Genomics Platform"/>
            <consortium name="The Broad Institute Genome Sequencing Center for Infectious Disease"/>
            <person name="Wu L."/>
            <person name="Ma J."/>
        </authorList>
    </citation>
    <scope>NUCLEOTIDE SEQUENCE [LARGE SCALE GENOMIC DNA]</scope>
    <source>
        <strain evidence="4">JCM 17839</strain>
    </source>
</reference>
<protein>
    <recommendedName>
        <fullName evidence="2">LysM domain-containing protein</fullName>
    </recommendedName>
</protein>
<keyword evidence="1" id="KW-0472">Membrane</keyword>
<dbReference type="InterPro" id="IPR018392">
    <property type="entry name" value="LysM"/>
</dbReference>
<keyword evidence="4" id="KW-1185">Reference proteome</keyword>
<keyword evidence="1" id="KW-1133">Transmembrane helix</keyword>
<sequence>MSSITFAPSLGSAGVSGTRLRITARGRRVLAALVTLPIAAAIAFAAVSGGSALASGELTGANTFATVTVQSGDTLWSIAGEVAPKVDPRDVVAAISKLNLIDGGVISVGQHLAIPAQYSTAGR</sequence>
<dbReference type="SUPFAM" id="SSF54106">
    <property type="entry name" value="LysM domain"/>
    <property type="match status" value="1"/>
</dbReference>
<dbReference type="Pfam" id="PF01476">
    <property type="entry name" value="LysM"/>
    <property type="match status" value="1"/>
</dbReference>
<evidence type="ECO:0000256" key="1">
    <source>
        <dbReference type="SAM" id="Phobius"/>
    </source>
</evidence>
<dbReference type="Gene3D" id="3.10.350.10">
    <property type="entry name" value="LysM domain"/>
    <property type="match status" value="1"/>
</dbReference>
<evidence type="ECO:0000259" key="2">
    <source>
        <dbReference type="PROSITE" id="PS51782"/>
    </source>
</evidence>
<evidence type="ECO:0000313" key="3">
    <source>
        <dbReference type="EMBL" id="GAA4490592.1"/>
    </source>
</evidence>
<organism evidence="3 4">
    <name type="scientific">Microbacterium panaciterrae</name>
    <dbReference type="NCBI Taxonomy" id="985759"/>
    <lineage>
        <taxon>Bacteria</taxon>
        <taxon>Bacillati</taxon>
        <taxon>Actinomycetota</taxon>
        <taxon>Actinomycetes</taxon>
        <taxon>Micrococcales</taxon>
        <taxon>Microbacteriaceae</taxon>
        <taxon>Microbacterium</taxon>
    </lineage>
</organism>
<name>A0ABP8PSY6_9MICO</name>
<feature type="transmembrane region" description="Helical" evidence="1">
    <location>
        <begin position="29"/>
        <end position="47"/>
    </location>
</feature>
<dbReference type="InterPro" id="IPR036779">
    <property type="entry name" value="LysM_dom_sf"/>
</dbReference>